<evidence type="ECO:0000259" key="8">
    <source>
        <dbReference type="SMART" id="SM00576"/>
    </source>
</evidence>
<dbReference type="PANTHER" id="PTHR46338">
    <property type="entry name" value="TRANSCRIPTION INITIATION FACTOR TFIID SUBUNIT 8"/>
    <property type="match status" value="1"/>
</dbReference>
<dbReference type="CDD" id="cd08049">
    <property type="entry name" value="TAF8"/>
    <property type="match status" value="1"/>
</dbReference>
<sequence>MSGGAGETGSRNPSREEDELKRSSGGGVAEKFSRAIARIAVSQICESAGFQGFQESALDALSDVGIRYLRDLGETAHSNANSAGRTDCNVFDVVQGLEDLNLCWGFLGASDVNRCLVGSGVVREIRRFVGSAEEIPFARPVPRFPVIKSRKPTPSFAQIGETPIGNHIPDWLPAFPDPHTYLHTPRPTFNEKASDPHIDNVQETREQRKAERSLLSLQQQLACNGTVGQSSKDATHGGLKTKGVSDSNPFLSTPLQFGEKDVSTVAVPAKLSNQAVVKNPVSVLEAFTPAIEAVRNGHCELGYNERRVLPNKRPTVHFSFGIDKKSVGVPLGLNARNSDAENVASWFSRDEEKDDKKRRAEQILIESMENSQELGQL</sequence>
<dbReference type="InterPro" id="IPR006565">
    <property type="entry name" value="BTP"/>
</dbReference>
<keyword evidence="9" id="KW-0396">Initiation factor</keyword>
<evidence type="ECO:0000256" key="4">
    <source>
        <dbReference type="ARBA" id="ARBA00023015"/>
    </source>
</evidence>
<dbReference type="Pfam" id="PF10406">
    <property type="entry name" value="TAF8_C"/>
    <property type="match status" value="1"/>
</dbReference>
<keyword evidence="9" id="KW-0648">Protein biosynthesis</keyword>
<dbReference type="Proteomes" id="UP000283530">
    <property type="component" value="Unassembled WGS sequence"/>
</dbReference>
<evidence type="ECO:0000256" key="5">
    <source>
        <dbReference type="ARBA" id="ARBA00023163"/>
    </source>
</evidence>
<feature type="compositionally biased region" description="Basic and acidic residues" evidence="7">
    <location>
        <begin position="13"/>
        <end position="22"/>
    </location>
</feature>
<evidence type="ECO:0000256" key="7">
    <source>
        <dbReference type="SAM" id="MobiDB-lite"/>
    </source>
</evidence>
<evidence type="ECO:0000256" key="6">
    <source>
        <dbReference type="ARBA" id="ARBA00023242"/>
    </source>
</evidence>
<gene>
    <name evidence="9" type="ORF">CKAN_00567900</name>
</gene>
<feature type="domain" description="Bromodomain associated" evidence="8">
    <location>
        <begin position="30"/>
        <end position="106"/>
    </location>
</feature>
<proteinExistence type="inferred from homology"/>
<dbReference type="InterPro" id="IPR037818">
    <property type="entry name" value="TAF8"/>
</dbReference>
<keyword evidence="10" id="KW-1185">Reference proteome</keyword>
<dbReference type="GO" id="GO:0003743">
    <property type="term" value="F:translation initiation factor activity"/>
    <property type="evidence" value="ECO:0007669"/>
    <property type="project" value="UniProtKB-KW"/>
</dbReference>
<feature type="region of interest" description="Disordered" evidence="7">
    <location>
        <begin position="226"/>
        <end position="245"/>
    </location>
</feature>
<dbReference type="GO" id="GO:0046982">
    <property type="term" value="F:protein heterodimerization activity"/>
    <property type="evidence" value="ECO:0007669"/>
    <property type="project" value="InterPro"/>
</dbReference>
<organism evidence="9 10">
    <name type="scientific">Cinnamomum micranthum f. kanehirae</name>
    <dbReference type="NCBI Taxonomy" id="337451"/>
    <lineage>
        <taxon>Eukaryota</taxon>
        <taxon>Viridiplantae</taxon>
        <taxon>Streptophyta</taxon>
        <taxon>Embryophyta</taxon>
        <taxon>Tracheophyta</taxon>
        <taxon>Spermatophyta</taxon>
        <taxon>Magnoliopsida</taxon>
        <taxon>Magnoliidae</taxon>
        <taxon>Laurales</taxon>
        <taxon>Lauraceae</taxon>
        <taxon>Cinnamomum</taxon>
    </lineage>
</organism>
<dbReference type="SMART" id="SM00576">
    <property type="entry name" value="BTP"/>
    <property type="match status" value="1"/>
</dbReference>
<dbReference type="Gene3D" id="1.10.20.10">
    <property type="entry name" value="Histone, subunit A"/>
    <property type="match status" value="1"/>
</dbReference>
<keyword evidence="5" id="KW-0804">Transcription</keyword>
<evidence type="ECO:0000256" key="2">
    <source>
        <dbReference type="ARBA" id="ARBA00008767"/>
    </source>
</evidence>
<evidence type="ECO:0000256" key="1">
    <source>
        <dbReference type="ARBA" id="ARBA00004123"/>
    </source>
</evidence>
<dbReference type="PANTHER" id="PTHR46338:SF1">
    <property type="entry name" value="TRANSCRIPTION INITIATION FACTOR TFIID SUBUNIT 8"/>
    <property type="match status" value="1"/>
</dbReference>
<dbReference type="InterPro" id="IPR009072">
    <property type="entry name" value="Histone-fold"/>
</dbReference>
<evidence type="ECO:0000256" key="3">
    <source>
        <dbReference type="ARBA" id="ARBA00017307"/>
    </source>
</evidence>
<feature type="region of interest" description="Disordered" evidence="7">
    <location>
        <begin position="1"/>
        <end position="26"/>
    </location>
</feature>
<comment type="subcellular location">
    <subcellularLocation>
        <location evidence="1">Nucleus</location>
    </subcellularLocation>
</comment>
<comment type="caution">
    <text evidence="9">The sequence shown here is derived from an EMBL/GenBank/DDBJ whole genome shotgun (WGS) entry which is preliminary data.</text>
</comment>
<dbReference type="AlphaFoldDB" id="A0A3S3MIR6"/>
<dbReference type="STRING" id="337451.A0A3S3MIR6"/>
<evidence type="ECO:0000313" key="10">
    <source>
        <dbReference type="Proteomes" id="UP000283530"/>
    </source>
</evidence>
<dbReference type="Pfam" id="PF07524">
    <property type="entry name" value="Bromo_TP"/>
    <property type="match status" value="1"/>
</dbReference>
<accession>A0A3S3MIR6</accession>
<keyword evidence="6" id="KW-0539">Nucleus</keyword>
<dbReference type="OrthoDB" id="436852at2759"/>
<keyword evidence="4" id="KW-0805">Transcription regulation</keyword>
<dbReference type="InterPro" id="IPR019473">
    <property type="entry name" value="TFIID_su8_C"/>
</dbReference>
<evidence type="ECO:0000313" key="9">
    <source>
        <dbReference type="EMBL" id="RWR77201.1"/>
    </source>
</evidence>
<comment type="similarity">
    <text evidence="2">Belongs to the TAF8 family.</text>
</comment>
<protein>
    <recommendedName>
        <fullName evidence="3">Transcription initiation factor TFIID subunit 8</fullName>
    </recommendedName>
</protein>
<dbReference type="GO" id="GO:0005669">
    <property type="term" value="C:transcription factor TFIID complex"/>
    <property type="evidence" value="ECO:0007669"/>
    <property type="project" value="InterPro"/>
</dbReference>
<dbReference type="EMBL" id="QPKB01000002">
    <property type="protein sequence ID" value="RWR77201.1"/>
    <property type="molecule type" value="Genomic_DNA"/>
</dbReference>
<reference evidence="9 10" key="1">
    <citation type="journal article" date="2019" name="Nat. Plants">
        <title>Stout camphor tree genome fills gaps in understanding of flowering plant genome evolution.</title>
        <authorList>
            <person name="Chaw S.M."/>
            <person name="Liu Y.C."/>
            <person name="Wu Y.W."/>
            <person name="Wang H.Y."/>
            <person name="Lin C.I."/>
            <person name="Wu C.S."/>
            <person name="Ke H.M."/>
            <person name="Chang L.Y."/>
            <person name="Hsu C.Y."/>
            <person name="Yang H.T."/>
            <person name="Sudianto E."/>
            <person name="Hsu M.H."/>
            <person name="Wu K.P."/>
            <person name="Wang L.N."/>
            <person name="Leebens-Mack J.H."/>
            <person name="Tsai I.J."/>
        </authorList>
    </citation>
    <scope>NUCLEOTIDE SEQUENCE [LARGE SCALE GENOMIC DNA]</scope>
    <source>
        <strain evidence="10">cv. Chaw 1501</strain>
        <tissue evidence="9">Young leaves</tissue>
    </source>
</reference>
<name>A0A3S3MIR6_9MAGN</name>